<reference evidence="2" key="1">
    <citation type="journal article" date="2022" name="Mol. Ecol. Resour.">
        <title>The genomes of chicory, endive, great burdock and yacon provide insights into Asteraceae palaeo-polyploidization history and plant inulin production.</title>
        <authorList>
            <person name="Fan W."/>
            <person name="Wang S."/>
            <person name="Wang H."/>
            <person name="Wang A."/>
            <person name="Jiang F."/>
            <person name="Liu H."/>
            <person name="Zhao H."/>
            <person name="Xu D."/>
            <person name="Zhang Y."/>
        </authorList>
    </citation>
    <scope>NUCLEOTIDE SEQUENCE [LARGE SCALE GENOMIC DNA]</scope>
    <source>
        <strain evidence="2">cv. Yunnan</strain>
    </source>
</reference>
<sequence>MMLKEKDKQVEKIQHDINDRNLKYSEAINALQRILELTNKVMSGIEHEGRILSNKKQLETEVDVMMETLRSRKMEVLQTRRALTVKENELKMVLEKLNQLDREMKAMKQNADGLRKLYVMGQERIGEKNSGDLMIEKMQLELEVEAARSALEKITEMSRELLHTTSLSVVVDDLDVSGQTMPENEVHVCEDGCFAELKSELQGFQISPKNSYKRLGLLVMFLEYNDCIRAKVIQV</sequence>
<name>A0ACB9B7S6_9ASTR</name>
<protein>
    <submittedName>
        <fullName evidence="1">Uncharacterized protein</fullName>
    </submittedName>
</protein>
<evidence type="ECO:0000313" key="1">
    <source>
        <dbReference type="EMBL" id="KAI3717648.1"/>
    </source>
</evidence>
<reference evidence="1 2" key="2">
    <citation type="journal article" date="2022" name="Mol. Ecol. Resour.">
        <title>The genomes of chicory, endive, great burdock and yacon provide insights into Asteraceae paleo-polyploidization history and plant inulin production.</title>
        <authorList>
            <person name="Fan W."/>
            <person name="Wang S."/>
            <person name="Wang H."/>
            <person name="Wang A."/>
            <person name="Jiang F."/>
            <person name="Liu H."/>
            <person name="Zhao H."/>
            <person name="Xu D."/>
            <person name="Zhang Y."/>
        </authorList>
    </citation>
    <scope>NUCLEOTIDE SEQUENCE [LARGE SCALE GENOMIC DNA]</scope>
    <source>
        <strain evidence="2">cv. Yunnan</strain>
        <tissue evidence="1">Leaves</tissue>
    </source>
</reference>
<keyword evidence="2" id="KW-1185">Reference proteome</keyword>
<organism evidence="1 2">
    <name type="scientific">Smallanthus sonchifolius</name>
    <dbReference type="NCBI Taxonomy" id="185202"/>
    <lineage>
        <taxon>Eukaryota</taxon>
        <taxon>Viridiplantae</taxon>
        <taxon>Streptophyta</taxon>
        <taxon>Embryophyta</taxon>
        <taxon>Tracheophyta</taxon>
        <taxon>Spermatophyta</taxon>
        <taxon>Magnoliopsida</taxon>
        <taxon>eudicotyledons</taxon>
        <taxon>Gunneridae</taxon>
        <taxon>Pentapetalae</taxon>
        <taxon>asterids</taxon>
        <taxon>campanulids</taxon>
        <taxon>Asterales</taxon>
        <taxon>Asteraceae</taxon>
        <taxon>Asteroideae</taxon>
        <taxon>Heliantheae alliance</taxon>
        <taxon>Millerieae</taxon>
        <taxon>Smallanthus</taxon>
    </lineage>
</organism>
<accession>A0ACB9B7S6</accession>
<proteinExistence type="predicted"/>
<comment type="caution">
    <text evidence="1">The sequence shown here is derived from an EMBL/GenBank/DDBJ whole genome shotgun (WGS) entry which is preliminary data.</text>
</comment>
<dbReference type="Proteomes" id="UP001056120">
    <property type="component" value="Linkage Group LG23"/>
</dbReference>
<gene>
    <name evidence="1" type="ORF">L1987_69401</name>
</gene>
<evidence type="ECO:0000313" key="2">
    <source>
        <dbReference type="Proteomes" id="UP001056120"/>
    </source>
</evidence>
<dbReference type="EMBL" id="CM042040">
    <property type="protein sequence ID" value="KAI3717648.1"/>
    <property type="molecule type" value="Genomic_DNA"/>
</dbReference>